<dbReference type="Pfam" id="PF00691">
    <property type="entry name" value="OmpA"/>
    <property type="match status" value="1"/>
</dbReference>
<dbReference type="SUPFAM" id="SSF103088">
    <property type="entry name" value="OmpA-like"/>
    <property type="match status" value="1"/>
</dbReference>
<feature type="compositionally biased region" description="Basic and acidic residues" evidence="5">
    <location>
        <begin position="76"/>
        <end position="85"/>
    </location>
</feature>
<evidence type="ECO:0000313" key="9">
    <source>
        <dbReference type="Proteomes" id="UP000765802"/>
    </source>
</evidence>
<dbReference type="PRINTS" id="PR01021">
    <property type="entry name" value="OMPADOMAIN"/>
</dbReference>
<keyword evidence="2 4" id="KW-0472">Membrane</keyword>
<accession>A0ABR7M3S3</accession>
<feature type="region of interest" description="Disordered" evidence="5">
    <location>
        <begin position="41"/>
        <end position="85"/>
    </location>
</feature>
<evidence type="ECO:0000256" key="1">
    <source>
        <dbReference type="ARBA" id="ARBA00004442"/>
    </source>
</evidence>
<feature type="chain" id="PRO_5046344053" description="OmpA-like domain-containing protein" evidence="6">
    <location>
        <begin position="19"/>
        <end position="439"/>
    </location>
</feature>
<dbReference type="Proteomes" id="UP000765802">
    <property type="component" value="Unassembled WGS sequence"/>
</dbReference>
<dbReference type="EMBL" id="MBUA01000001">
    <property type="protein sequence ID" value="MBC6489566.1"/>
    <property type="molecule type" value="Genomic_DNA"/>
</dbReference>
<feature type="compositionally biased region" description="Basic and acidic residues" evidence="5">
    <location>
        <begin position="41"/>
        <end position="55"/>
    </location>
</feature>
<dbReference type="PROSITE" id="PS51123">
    <property type="entry name" value="OMPA_2"/>
    <property type="match status" value="1"/>
</dbReference>
<reference evidence="8 9" key="1">
    <citation type="submission" date="2016-07" db="EMBL/GenBank/DDBJ databases">
        <title>Genome analysis of Flavihumibacter stibioxidans YS-17.</title>
        <authorList>
            <person name="Shi K."/>
            <person name="Han Y."/>
            <person name="Wang G."/>
        </authorList>
    </citation>
    <scope>NUCLEOTIDE SEQUENCE [LARGE SCALE GENOMIC DNA]</scope>
    <source>
        <strain evidence="8 9">YS-17</strain>
    </source>
</reference>
<evidence type="ECO:0000313" key="8">
    <source>
        <dbReference type="EMBL" id="MBC6489566.1"/>
    </source>
</evidence>
<evidence type="ECO:0000256" key="4">
    <source>
        <dbReference type="PROSITE-ProRule" id="PRU00473"/>
    </source>
</evidence>
<comment type="subcellular location">
    <subcellularLocation>
        <location evidence="1">Cell outer membrane</location>
    </subcellularLocation>
</comment>
<dbReference type="InterPro" id="IPR006665">
    <property type="entry name" value="OmpA-like"/>
</dbReference>
<sequence length="439" mass="49180">MKKMIILLGLLPSLAAWSQSDLPGRFKNKVKARAEQRVDEGMDKAIDKTEEEITKKPKAKNKKNGEVEETETGDQGGKKAGDTGNSTDKDLKVYSRFDFVPGERLLFAEDFSQDVVGEFPLKWFTNNQGEVVSLGGQNGQWMRMFPGGHYVSPGLRKLSENYTIEFDLLLHYKSDEGYPFPNVYFKLMELPAGKDAMKDYFFALAGSKEVVLNIGPAMEESSYAYLTSSVNESEQFASAEKKLPRLDRFFSKPIHVAVWVQKQRLRLWINDEKIFDIPQVVPVQSNFNHLAYKVESSIYEEHQIGMYVTNVKIAEGAPDTRSKLLTEGKFSTTGIRFDVNSATIKPESSGVLAEIAKVLNENPAVKVKIIGHTDSDGDAAKNLELSRRRAQSVKTTLAQHFKIDASRMETDGLGETKPVADNSSGEGKSQNRRVEFIKQ</sequence>
<evidence type="ECO:0000256" key="2">
    <source>
        <dbReference type="ARBA" id="ARBA00023136"/>
    </source>
</evidence>
<comment type="caution">
    <text evidence="8">The sequence shown here is derived from an EMBL/GenBank/DDBJ whole genome shotgun (WGS) entry which is preliminary data.</text>
</comment>
<evidence type="ECO:0000256" key="3">
    <source>
        <dbReference type="ARBA" id="ARBA00023237"/>
    </source>
</evidence>
<organism evidence="8 9">
    <name type="scientific">Flavihumibacter stibioxidans</name>
    <dbReference type="NCBI Taxonomy" id="1834163"/>
    <lineage>
        <taxon>Bacteria</taxon>
        <taxon>Pseudomonadati</taxon>
        <taxon>Bacteroidota</taxon>
        <taxon>Chitinophagia</taxon>
        <taxon>Chitinophagales</taxon>
        <taxon>Chitinophagaceae</taxon>
        <taxon>Flavihumibacter</taxon>
    </lineage>
</organism>
<evidence type="ECO:0000259" key="7">
    <source>
        <dbReference type="PROSITE" id="PS51123"/>
    </source>
</evidence>
<keyword evidence="9" id="KW-1185">Reference proteome</keyword>
<dbReference type="InterPro" id="IPR050330">
    <property type="entry name" value="Bact_OuterMem_StrucFunc"/>
</dbReference>
<dbReference type="InterPro" id="IPR036737">
    <property type="entry name" value="OmpA-like_sf"/>
</dbReference>
<feature type="region of interest" description="Disordered" evidence="5">
    <location>
        <begin position="408"/>
        <end position="439"/>
    </location>
</feature>
<dbReference type="CDD" id="cd07185">
    <property type="entry name" value="OmpA_C-like"/>
    <property type="match status" value="1"/>
</dbReference>
<keyword evidence="6" id="KW-0732">Signal</keyword>
<gene>
    <name evidence="8" type="ORF">BC349_01190</name>
</gene>
<dbReference type="InterPro" id="IPR006664">
    <property type="entry name" value="OMP_bac"/>
</dbReference>
<feature type="signal peptide" evidence="6">
    <location>
        <begin position="1"/>
        <end position="18"/>
    </location>
</feature>
<dbReference type="Gene3D" id="3.30.1330.60">
    <property type="entry name" value="OmpA-like domain"/>
    <property type="match status" value="1"/>
</dbReference>
<evidence type="ECO:0000256" key="6">
    <source>
        <dbReference type="SAM" id="SignalP"/>
    </source>
</evidence>
<evidence type="ECO:0000256" key="5">
    <source>
        <dbReference type="SAM" id="MobiDB-lite"/>
    </source>
</evidence>
<dbReference type="PANTHER" id="PTHR30329">
    <property type="entry name" value="STATOR ELEMENT OF FLAGELLAR MOTOR COMPLEX"/>
    <property type="match status" value="1"/>
</dbReference>
<dbReference type="RefSeq" id="WP_187254925.1">
    <property type="nucleotide sequence ID" value="NZ_JBHULF010000006.1"/>
</dbReference>
<name>A0ABR7M3S3_9BACT</name>
<protein>
    <recommendedName>
        <fullName evidence="7">OmpA-like domain-containing protein</fullName>
    </recommendedName>
</protein>
<dbReference type="PANTHER" id="PTHR30329:SF21">
    <property type="entry name" value="LIPOPROTEIN YIAD-RELATED"/>
    <property type="match status" value="1"/>
</dbReference>
<proteinExistence type="predicted"/>
<feature type="domain" description="OmpA-like" evidence="7">
    <location>
        <begin position="324"/>
        <end position="439"/>
    </location>
</feature>
<keyword evidence="3" id="KW-0998">Cell outer membrane</keyword>